<evidence type="ECO:0000313" key="3">
    <source>
        <dbReference type="Proteomes" id="UP000812013"/>
    </source>
</evidence>
<dbReference type="InterPro" id="IPR009081">
    <property type="entry name" value="PP-bd_ACP"/>
</dbReference>
<gene>
    <name evidence="2" type="ORF">GPJ59_29905</name>
</gene>
<sequence>MSLLERTADLLGFLDLIRDELGLDLSVQEAEADLDALPAWDSVHLLRLVMLIEQETGRRIPVASVLQARSIAQIHAHVVASAGGGPR</sequence>
<dbReference type="Pfam" id="PF00550">
    <property type="entry name" value="PP-binding"/>
    <property type="match status" value="1"/>
</dbReference>
<dbReference type="PROSITE" id="PS50075">
    <property type="entry name" value="CARRIER"/>
    <property type="match status" value="1"/>
</dbReference>
<dbReference type="RefSeq" id="WP_219671055.1">
    <property type="nucleotide sequence ID" value="NZ_WTFF01000321.1"/>
</dbReference>
<keyword evidence="3" id="KW-1185">Reference proteome</keyword>
<name>A0ABS6ZDX3_9ACTN</name>
<accession>A0ABS6ZDX3</accession>
<protein>
    <submittedName>
        <fullName evidence="2">Acyl carrier protein</fullName>
    </submittedName>
</protein>
<organism evidence="2 3">
    <name type="scientific">Streptomyces bambusae</name>
    <dbReference type="NCBI Taxonomy" id="1550616"/>
    <lineage>
        <taxon>Bacteria</taxon>
        <taxon>Bacillati</taxon>
        <taxon>Actinomycetota</taxon>
        <taxon>Actinomycetes</taxon>
        <taxon>Kitasatosporales</taxon>
        <taxon>Streptomycetaceae</taxon>
        <taxon>Streptomyces</taxon>
    </lineage>
</organism>
<dbReference type="Proteomes" id="UP000812013">
    <property type="component" value="Unassembled WGS sequence"/>
</dbReference>
<comment type="caution">
    <text evidence="2">The sequence shown here is derived from an EMBL/GenBank/DDBJ whole genome shotgun (WGS) entry which is preliminary data.</text>
</comment>
<dbReference type="Gene3D" id="1.10.1200.10">
    <property type="entry name" value="ACP-like"/>
    <property type="match status" value="1"/>
</dbReference>
<evidence type="ECO:0000313" key="2">
    <source>
        <dbReference type="EMBL" id="MBW5485968.1"/>
    </source>
</evidence>
<reference evidence="2 3" key="1">
    <citation type="submission" date="2019-12" db="EMBL/GenBank/DDBJ databases">
        <title>Genome sequence of Streptomyces bambusae.</title>
        <authorList>
            <person name="Bansal K."/>
            <person name="Choksket S."/>
            <person name="Korpole S."/>
            <person name="Patil P.B."/>
        </authorList>
    </citation>
    <scope>NUCLEOTIDE SEQUENCE [LARGE SCALE GENOMIC DNA]</scope>
    <source>
        <strain evidence="2 3">SK60</strain>
    </source>
</reference>
<dbReference type="InterPro" id="IPR036736">
    <property type="entry name" value="ACP-like_sf"/>
</dbReference>
<dbReference type="SUPFAM" id="SSF47336">
    <property type="entry name" value="ACP-like"/>
    <property type="match status" value="1"/>
</dbReference>
<proteinExistence type="predicted"/>
<feature type="domain" description="Carrier" evidence="1">
    <location>
        <begin position="4"/>
        <end position="82"/>
    </location>
</feature>
<evidence type="ECO:0000259" key="1">
    <source>
        <dbReference type="PROSITE" id="PS50075"/>
    </source>
</evidence>
<dbReference type="EMBL" id="WTFF01000321">
    <property type="protein sequence ID" value="MBW5485968.1"/>
    <property type="molecule type" value="Genomic_DNA"/>
</dbReference>